<feature type="transmembrane region" description="Helical" evidence="1">
    <location>
        <begin position="36"/>
        <end position="58"/>
    </location>
</feature>
<proteinExistence type="predicted"/>
<protein>
    <submittedName>
        <fullName evidence="2">Uncharacterized protein</fullName>
    </submittedName>
</protein>
<keyword evidence="1" id="KW-0472">Membrane</keyword>
<organism evidence="2 3">
    <name type="scientific">Pseudanabaena yagii GIHE-NHR1</name>
    <dbReference type="NCBI Taxonomy" id="2722753"/>
    <lineage>
        <taxon>Bacteria</taxon>
        <taxon>Bacillati</taxon>
        <taxon>Cyanobacteriota</taxon>
        <taxon>Cyanophyceae</taxon>
        <taxon>Pseudanabaenales</taxon>
        <taxon>Pseudanabaenaceae</taxon>
        <taxon>Pseudanabaena</taxon>
        <taxon>Pseudanabaena yagii</taxon>
    </lineage>
</organism>
<evidence type="ECO:0000256" key="1">
    <source>
        <dbReference type="SAM" id="Phobius"/>
    </source>
</evidence>
<sequence>MSKAIALNQFTRYFCIYTVASLFVYLLTSFTSPAGIIVVFVLLPFYSLCVASIVSTNMKNRHATVRYNKYLLRCVLIFQGVKILASPASCYGWHQGRSCYSFIQELLSNENLRDFANKTPHWEIVETSFSIALVLYLVAIVIFLATLRIHKVAE</sequence>
<dbReference type="Proteomes" id="UP000738376">
    <property type="component" value="Unassembled WGS sequence"/>
</dbReference>
<feature type="transmembrane region" description="Helical" evidence="1">
    <location>
        <begin position="12"/>
        <end position="30"/>
    </location>
</feature>
<name>A0ABX1LKW0_9CYAN</name>
<keyword evidence="1" id="KW-1133">Transmembrane helix</keyword>
<keyword evidence="1" id="KW-0812">Transmembrane</keyword>
<dbReference type="EMBL" id="JAAVJL010000001">
    <property type="protein sequence ID" value="NMF56752.1"/>
    <property type="molecule type" value="Genomic_DNA"/>
</dbReference>
<dbReference type="RefSeq" id="WP_169361862.1">
    <property type="nucleotide sequence ID" value="NZ_JAAVJL010000001.1"/>
</dbReference>
<comment type="caution">
    <text evidence="2">The sequence shown here is derived from an EMBL/GenBank/DDBJ whole genome shotgun (WGS) entry which is preliminary data.</text>
</comment>
<evidence type="ECO:0000313" key="2">
    <source>
        <dbReference type="EMBL" id="NMF56752.1"/>
    </source>
</evidence>
<accession>A0ABX1LKW0</accession>
<gene>
    <name evidence="2" type="ORF">HC246_01625</name>
</gene>
<feature type="transmembrane region" description="Helical" evidence="1">
    <location>
        <begin position="70"/>
        <end position="94"/>
    </location>
</feature>
<evidence type="ECO:0000313" key="3">
    <source>
        <dbReference type="Proteomes" id="UP000738376"/>
    </source>
</evidence>
<keyword evidence="3" id="KW-1185">Reference proteome</keyword>
<feature type="transmembrane region" description="Helical" evidence="1">
    <location>
        <begin position="129"/>
        <end position="149"/>
    </location>
</feature>
<reference evidence="2 3" key="1">
    <citation type="submission" date="2020-03" db="EMBL/GenBank/DDBJ databases">
        <title>Draft Genome Sequence of 2-Methylisoborneol Producing Pseudanabaena yagii Strain GIHE-NHR1 Isolated from North Han River in South Korea.</title>
        <authorList>
            <person name="Jeong J."/>
        </authorList>
    </citation>
    <scope>NUCLEOTIDE SEQUENCE [LARGE SCALE GENOMIC DNA]</scope>
    <source>
        <strain evidence="2 3">GIHE-NHR1</strain>
    </source>
</reference>